<dbReference type="EnsemblPlants" id="AET2Gv20259700.1">
    <property type="protein sequence ID" value="AET2Gv20259700.1"/>
    <property type="gene ID" value="AET2Gv20259700"/>
</dbReference>
<dbReference type="Gramene" id="AET2Gv20259700.1">
    <property type="protein sequence ID" value="AET2Gv20259700.1"/>
    <property type="gene ID" value="AET2Gv20259700"/>
</dbReference>
<evidence type="ECO:0000313" key="2">
    <source>
        <dbReference type="EnsemblPlants" id="AET2Gv20259700.1"/>
    </source>
</evidence>
<reference evidence="2" key="4">
    <citation type="submission" date="2019-03" db="UniProtKB">
        <authorList>
            <consortium name="EnsemblPlants"/>
        </authorList>
    </citation>
    <scope>IDENTIFICATION</scope>
</reference>
<reference evidence="3" key="2">
    <citation type="journal article" date="2017" name="Nat. Plants">
        <title>The Aegilops tauschii genome reveals multiple impacts of transposons.</title>
        <authorList>
            <person name="Zhao G."/>
            <person name="Zou C."/>
            <person name="Li K."/>
            <person name="Wang K."/>
            <person name="Li T."/>
            <person name="Gao L."/>
            <person name="Zhang X."/>
            <person name="Wang H."/>
            <person name="Yang Z."/>
            <person name="Liu X."/>
            <person name="Jiang W."/>
            <person name="Mao L."/>
            <person name="Kong X."/>
            <person name="Jiao Y."/>
            <person name="Jia J."/>
        </authorList>
    </citation>
    <scope>NUCLEOTIDE SEQUENCE [LARGE SCALE GENOMIC DNA]</scope>
    <source>
        <strain evidence="3">cv. AL8/78</strain>
    </source>
</reference>
<sequence>RACLLASSIAAIERAGAHTMGNGVLRWLCVVPGRTRRRRHAARLVLWGGETRAAEPGSAAGEVMVEHGAGGRVVCRADGFRIGRPAPVLAVEDRLEAGRTYLVVPVDRLPAQGQGAVTAASLAALSYDSHNGRAGGAPSSAPSLAGGGRSPFEYVKDGDGRTVISVTEEFIVKTVTRRRPPAGASGGRGDEEENGSPICSTPELRKHYELLVGAARGRPWSPRLETIEERKARRGMDVVISPRRLSPAKLLGLVKGSNELAR</sequence>
<reference evidence="3" key="1">
    <citation type="journal article" date="2014" name="Science">
        <title>Ancient hybridizations among the ancestral genomes of bread wheat.</title>
        <authorList>
            <consortium name="International Wheat Genome Sequencing Consortium,"/>
            <person name="Marcussen T."/>
            <person name="Sandve S.R."/>
            <person name="Heier L."/>
            <person name="Spannagl M."/>
            <person name="Pfeifer M."/>
            <person name="Jakobsen K.S."/>
            <person name="Wulff B.B."/>
            <person name="Steuernagel B."/>
            <person name="Mayer K.F."/>
            <person name="Olsen O.A."/>
        </authorList>
    </citation>
    <scope>NUCLEOTIDE SEQUENCE [LARGE SCALE GENOMIC DNA]</scope>
    <source>
        <strain evidence="3">cv. AL8/78</strain>
    </source>
</reference>
<keyword evidence="3" id="KW-1185">Reference proteome</keyword>
<organism evidence="2 3">
    <name type="scientific">Aegilops tauschii subsp. strangulata</name>
    <name type="common">Goatgrass</name>
    <dbReference type="NCBI Taxonomy" id="200361"/>
    <lineage>
        <taxon>Eukaryota</taxon>
        <taxon>Viridiplantae</taxon>
        <taxon>Streptophyta</taxon>
        <taxon>Embryophyta</taxon>
        <taxon>Tracheophyta</taxon>
        <taxon>Spermatophyta</taxon>
        <taxon>Magnoliopsida</taxon>
        <taxon>Liliopsida</taxon>
        <taxon>Poales</taxon>
        <taxon>Poaceae</taxon>
        <taxon>BOP clade</taxon>
        <taxon>Pooideae</taxon>
        <taxon>Triticodae</taxon>
        <taxon>Triticeae</taxon>
        <taxon>Triticinae</taxon>
        <taxon>Aegilops</taxon>
    </lineage>
</organism>
<dbReference type="Pfam" id="PF14009">
    <property type="entry name" value="PADRE"/>
    <property type="match status" value="1"/>
</dbReference>
<protein>
    <submittedName>
        <fullName evidence="2">Uncharacterized protein</fullName>
    </submittedName>
</protein>
<reference evidence="2" key="5">
    <citation type="journal article" date="2021" name="G3 (Bethesda)">
        <title>Aegilops tauschii genome assembly Aet v5.0 features greater sequence contiguity and improved annotation.</title>
        <authorList>
            <person name="Wang L."/>
            <person name="Zhu T."/>
            <person name="Rodriguez J.C."/>
            <person name="Deal K.R."/>
            <person name="Dubcovsky J."/>
            <person name="McGuire P.E."/>
            <person name="Lux T."/>
            <person name="Spannagl M."/>
            <person name="Mayer K.F.X."/>
            <person name="Baldrich P."/>
            <person name="Meyers B.C."/>
            <person name="Huo N."/>
            <person name="Gu Y.Q."/>
            <person name="Zhou H."/>
            <person name="Devos K.M."/>
            <person name="Bennetzen J.L."/>
            <person name="Unver T."/>
            <person name="Budak H."/>
            <person name="Gulick P.J."/>
            <person name="Galiba G."/>
            <person name="Kalapos B."/>
            <person name="Nelson D.R."/>
            <person name="Li P."/>
            <person name="You F.M."/>
            <person name="Luo M.C."/>
            <person name="Dvorak J."/>
        </authorList>
    </citation>
    <scope>NUCLEOTIDE SEQUENCE [LARGE SCALE GENOMIC DNA]</scope>
    <source>
        <strain evidence="2">cv. AL8/78</strain>
    </source>
</reference>
<dbReference type="InterPro" id="IPR025322">
    <property type="entry name" value="PADRE_dom"/>
</dbReference>
<evidence type="ECO:0000256" key="1">
    <source>
        <dbReference type="SAM" id="MobiDB-lite"/>
    </source>
</evidence>
<dbReference type="STRING" id="200361.A0A453AU25"/>
<dbReference type="Proteomes" id="UP000015105">
    <property type="component" value="Chromosome 2D"/>
</dbReference>
<dbReference type="AlphaFoldDB" id="A0A453AU25"/>
<feature type="region of interest" description="Disordered" evidence="1">
    <location>
        <begin position="176"/>
        <end position="200"/>
    </location>
</feature>
<dbReference type="PANTHER" id="PTHR33052">
    <property type="entry name" value="DUF4228 DOMAIN PROTEIN-RELATED"/>
    <property type="match status" value="1"/>
</dbReference>
<accession>A0A453AU25</accession>
<reference evidence="2" key="3">
    <citation type="journal article" date="2017" name="Nature">
        <title>Genome sequence of the progenitor of the wheat D genome Aegilops tauschii.</title>
        <authorList>
            <person name="Luo M.C."/>
            <person name="Gu Y.Q."/>
            <person name="Puiu D."/>
            <person name="Wang H."/>
            <person name="Twardziok S.O."/>
            <person name="Deal K.R."/>
            <person name="Huo N."/>
            <person name="Zhu T."/>
            <person name="Wang L."/>
            <person name="Wang Y."/>
            <person name="McGuire P.E."/>
            <person name="Liu S."/>
            <person name="Long H."/>
            <person name="Ramasamy R.K."/>
            <person name="Rodriguez J.C."/>
            <person name="Van S.L."/>
            <person name="Yuan L."/>
            <person name="Wang Z."/>
            <person name="Xia Z."/>
            <person name="Xiao L."/>
            <person name="Anderson O.D."/>
            <person name="Ouyang S."/>
            <person name="Liang Y."/>
            <person name="Zimin A.V."/>
            <person name="Pertea G."/>
            <person name="Qi P."/>
            <person name="Bennetzen J.L."/>
            <person name="Dai X."/>
            <person name="Dawson M.W."/>
            <person name="Muller H.G."/>
            <person name="Kugler K."/>
            <person name="Rivarola-Duarte L."/>
            <person name="Spannagl M."/>
            <person name="Mayer K.F.X."/>
            <person name="Lu F.H."/>
            <person name="Bevan M.W."/>
            <person name="Leroy P."/>
            <person name="Li P."/>
            <person name="You F.M."/>
            <person name="Sun Q."/>
            <person name="Liu Z."/>
            <person name="Lyons E."/>
            <person name="Wicker T."/>
            <person name="Salzberg S.L."/>
            <person name="Devos K.M."/>
            <person name="Dvorak J."/>
        </authorList>
    </citation>
    <scope>NUCLEOTIDE SEQUENCE [LARGE SCALE GENOMIC DNA]</scope>
    <source>
        <strain evidence="2">cv. AL8/78</strain>
    </source>
</reference>
<name>A0A453AU25_AEGTS</name>
<evidence type="ECO:0000313" key="3">
    <source>
        <dbReference type="Proteomes" id="UP000015105"/>
    </source>
</evidence>
<proteinExistence type="predicted"/>